<reference evidence="1 2" key="1">
    <citation type="journal article" date="2014" name="Genome Announc.">
        <title>Draft Genome Sequences of Marine Flavobacterium Nonlabens Strains NR17, NR24, NR27, NR32, NR33, and Ara13.</title>
        <authorList>
            <person name="Nakanishi M."/>
            <person name="Meirelles P."/>
            <person name="Suzuki R."/>
            <person name="Takatani N."/>
            <person name="Mino S."/>
            <person name="Suda W."/>
            <person name="Oshima K."/>
            <person name="Hattori M."/>
            <person name="Ohkuma M."/>
            <person name="Hosokawa M."/>
            <person name="Miyashita K."/>
            <person name="Thompson F.L."/>
            <person name="Niwa A."/>
            <person name="Sawabe T."/>
            <person name="Sawabe T."/>
        </authorList>
    </citation>
    <scope>NUCLEOTIDE SEQUENCE [LARGE SCALE GENOMIC DNA]</scope>
    <source>
        <strain evidence="2">JCM19275</strain>
    </source>
</reference>
<dbReference type="Proteomes" id="UP000029647">
    <property type="component" value="Unassembled WGS sequence"/>
</dbReference>
<evidence type="ECO:0000313" key="2">
    <source>
        <dbReference type="Proteomes" id="UP000029647"/>
    </source>
</evidence>
<sequence>MVGGGDFIMCTGDIEERAYFKSKGFEIVLEWDDVVSGN</sequence>
<evidence type="ECO:0000313" key="1">
    <source>
        <dbReference type="EMBL" id="GAL75178.1"/>
    </source>
</evidence>
<dbReference type="EMBL" id="BBNT01000004">
    <property type="protein sequence ID" value="GAL75178.1"/>
    <property type="molecule type" value="Genomic_DNA"/>
</dbReference>
<dbReference type="AlphaFoldDB" id="A0A090WG16"/>
<proteinExistence type="predicted"/>
<organism evidence="1 2">
    <name type="scientific">Nonlabens ulvanivorans</name>
    <name type="common">Persicivirga ulvanivorans</name>
    <dbReference type="NCBI Taxonomy" id="906888"/>
    <lineage>
        <taxon>Bacteria</taxon>
        <taxon>Pseudomonadati</taxon>
        <taxon>Bacteroidota</taxon>
        <taxon>Flavobacteriia</taxon>
        <taxon>Flavobacteriales</taxon>
        <taxon>Flavobacteriaceae</taxon>
        <taxon>Nonlabens</taxon>
    </lineage>
</organism>
<accession>A0A090WG16</accession>
<name>A0A090WG16_NONUL</name>
<comment type="caution">
    <text evidence="1">The sequence shown here is derived from an EMBL/GenBank/DDBJ whole genome shotgun (WGS) entry which is preliminary data.</text>
</comment>
<gene>
    <name evidence="1" type="ORF">JCM19275_339</name>
</gene>
<protein>
    <submittedName>
        <fullName evidence="1">Uncharacterized protein</fullName>
    </submittedName>
</protein>